<reference evidence="1" key="1">
    <citation type="submission" date="2023-08" db="EMBL/GenBank/DDBJ databases">
        <title>Black Yeasts Isolated from many extreme environments.</title>
        <authorList>
            <person name="Coleine C."/>
            <person name="Stajich J.E."/>
            <person name="Selbmann L."/>
        </authorList>
    </citation>
    <scope>NUCLEOTIDE SEQUENCE</scope>
    <source>
        <strain evidence="1">CCFEE 5810</strain>
    </source>
</reference>
<evidence type="ECO:0000313" key="2">
    <source>
        <dbReference type="Proteomes" id="UP001310594"/>
    </source>
</evidence>
<sequence>MNTATYTSRPFTASYIHFIDITELEINQRHTTTHNRFVFSIQLTRNVPSALHTRSDRPESNMMNEYNWALTCRKANGEKIVPIRKTFRSTGPTSQSENKDKCMPQKKLFAHKNLSPIPLQTQQDNSFSTAQYEQARSAEVVTKPFRIMDMPPELRLKTLSYLIEDKLTVFLRGFYNSPTGIALPGIAYASKAVRAEYLALALEATTFTIHSGAGNDRFQDWLRDLDLSIFSSNYSNGYSAIKSLSFPYFSRFHHQLYPPTTPNNDIELMVKCRNLEKVSINWAGDALLDQNFLAKDVQQLRSEYRLDRLLELRGAKRISLIRFRVFLDNAQAALESLAEWLRGAMPKDKSGNGPEVVIV</sequence>
<proteinExistence type="predicted"/>
<organism evidence="1 2">
    <name type="scientific">Elasticomyces elasticus</name>
    <dbReference type="NCBI Taxonomy" id="574655"/>
    <lineage>
        <taxon>Eukaryota</taxon>
        <taxon>Fungi</taxon>
        <taxon>Dikarya</taxon>
        <taxon>Ascomycota</taxon>
        <taxon>Pezizomycotina</taxon>
        <taxon>Dothideomycetes</taxon>
        <taxon>Dothideomycetidae</taxon>
        <taxon>Mycosphaerellales</taxon>
        <taxon>Teratosphaeriaceae</taxon>
        <taxon>Elasticomyces</taxon>
    </lineage>
</organism>
<comment type="caution">
    <text evidence="1">The sequence shown here is derived from an EMBL/GenBank/DDBJ whole genome shotgun (WGS) entry which is preliminary data.</text>
</comment>
<dbReference type="AlphaFoldDB" id="A0AAN7WB90"/>
<dbReference type="Proteomes" id="UP001310594">
    <property type="component" value="Unassembled WGS sequence"/>
</dbReference>
<evidence type="ECO:0000313" key="1">
    <source>
        <dbReference type="EMBL" id="KAK5699978.1"/>
    </source>
</evidence>
<protein>
    <submittedName>
        <fullName evidence="1">Uncharacterized protein</fullName>
    </submittedName>
</protein>
<accession>A0AAN7WB90</accession>
<name>A0AAN7WB90_9PEZI</name>
<dbReference type="EMBL" id="JAVRQU010000008">
    <property type="protein sequence ID" value="KAK5699978.1"/>
    <property type="molecule type" value="Genomic_DNA"/>
</dbReference>
<gene>
    <name evidence="1" type="ORF">LTR97_006112</name>
</gene>